<dbReference type="InterPro" id="IPR029057">
    <property type="entry name" value="PRTase-like"/>
</dbReference>
<keyword evidence="5 7" id="KW-0418">Kinase</keyword>
<feature type="domain" description="Phosphoribulokinase/uridine kinase" evidence="8">
    <location>
        <begin position="20"/>
        <end position="208"/>
    </location>
</feature>
<dbReference type="InterPro" id="IPR027417">
    <property type="entry name" value="P-loop_NTPase"/>
</dbReference>
<comment type="similarity">
    <text evidence="2 7">Belongs to the uridine kinase family.</text>
</comment>
<evidence type="ECO:0000256" key="6">
    <source>
        <dbReference type="ARBA" id="ARBA00022840"/>
    </source>
</evidence>
<organism evidence="10 11">
    <name type="scientific">Karstenula rhodostoma CBS 690.94</name>
    <dbReference type="NCBI Taxonomy" id="1392251"/>
    <lineage>
        <taxon>Eukaryota</taxon>
        <taxon>Fungi</taxon>
        <taxon>Dikarya</taxon>
        <taxon>Ascomycota</taxon>
        <taxon>Pezizomycotina</taxon>
        <taxon>Dothideomycetes</taxon>
        <taxon>Pleosporomycetidae</taxon>
        <taxon>Pleosporales</taxon>
        <taxon>Massarineae</taxon>
        <taxon>Didymosphaeriaceae</taxon>
        <taxon>Karstenula</taxon>
    </lineage>
</organism>
<name>A0A9P4PY96_9PLEO</name>
<comment type="catalytic activity">
    <reaction evidence="7">
        <text>uridine + ATP = UMP + ADP + H(+)</text>
        <dbReference type="Rhea" id="RHEA:16825"/>
        <dbReference type="ChEBI" id="CHEBI:15378"/>
        <dbReference type="ChEBI" id="CHEBI:16704"/>
        <dbReference type="ChEBI" id="CHEBI:30616"/>
        <dbReference type="ChEBI" id="CHEBI:57865"/>
        <dbReference type="ChEBI" id="CHEBI:456216"/>
        <dbReference type="EC" id="2.7.1.48"/>
    </reaction>
</comment>
<dbReference type="Gene3D" id="3.40.50.2020">
    <property type="match status" value="1"/>
</dbReference>
<dbReference type="Pfam" id="PF14681">
    <property type="entry name" value="UPRTase"/>
    <property type="match status" value="1"/>
</dbReference>
<dbReference type="SUPFAM" id="SSF53271">
    <property type="entry name" value="PRTase-like"/>
    <property type="match status" value="1"/>
</dbReference>
<dbReference type="Proteomes" id="UP000799764">
    <property type="component" value="Unassembled WGS sequence"/>
</dbReference>
<reference evidence="10" key="1">
    <citation type="journal article" date="2020" name="Stud. Mycol.">
        <title>101 Dothideomycetes genomes: a test case for predicting lifestyles and emergence of pathogens.</title>
        <authorList>
            <person name="Haridas S."/>
            <person name="Albert R."/>
            <person name="Binder M."/>
            <person name="Bloem J."/>
            <person name="Labutti K."/>
            <person name="Salamov A."/>
            <person name="Andreopoulos B."/>
            <person name="Baker S."/>
            <person name="Barry K."/>
            <person name="Bills G."/>
            <person name="Bluhm B."/>
            <person name="Cannon C."/>
            <person name="Castanera R."/>
            <person name="Culley D."/>
            <person name="Daum C."/>
            <person name="Ezra D."/>
            <person name="Gonzalez J."/>
            <person name="Henrissat B."/>
            <person name="Kuo A."/>
            <person name="Liang C."/>
            <person name="Lipzen A."/>
            <person name="Lutzoni F."/>
            <person name="Magnuson J."/>
            <person name="Mondo S."/>
            <person name="Nolan M."/>
            <person name="Ohm R."/>
            <person name="Pangilinan J."/>
            <person name="Park H.-J."/>
            <person name="Ramirez L."/>
            <person name="Alfaro M."/>
            <person name="Sun H."/>
            <person name="Tritt A."/>
            <person name="Yoshinaga Y."/>
            <person name="Zwiers L.-H."/>
            <person name="Turgeon B."/>
            <person name="Goodwin S."/>
            <person name="Spatafora J."/>
            <person name="Crous P."/>
            <person name="Grigoriev I."/>
        </authorList>
    </citation>
    <scope>NUCLEOTIDE SEQUENCE</scope>
    <source>
        <strain evidence="10">CBS 690.94</strain>
    </source>
</reference>
<dbReference type="Pfam" id="PF00485">
    <property type="entry name" value="PRK"/>
    <property type="match status" value="1"/>
</dbReference>
<dbReference type="FunFam" id="3.40.50.2020:FF:000010">
    <property type="entry name" value="Uridine-cytidine kinase"/>
    <property type="match status" value="1"/>
</dbReference>
<evidence type="ECO:0000256" key="3">
    <source>
        <dbReference type="ARBA" id="ARBA00022679"/>
    </source>
</evidence>
<evidence type="ECO:0000259" key="8">
    <source>
        <dbReference type="Pfam" id="PF00485"/>
    </source>
</evidence>
<dbReference type="CDD" id="cd02023">
    <property type="entry name" value="UMPK"/>
    <property type="match status" value="1"/>
</dbReference>
<dbReference type="Gene3D" id="3.40.50.300">
    <property type="entry name" value="P-loop containing nucleotide triphosphate hydrolases"/>
    <property type="match status" value="1"/>
</dbReference>
<evidence type="ECO:0000256" key="2">
    <source>
        <dbReference type="ARBA" id="ARBA00005408"/>
    </source>
</evidence>
<dbReference type="InterPro" id="IPR006083">
    <property type="entry name" value="PRK/URK"/>
</dbReference>
<keyword evidence="11" id="KW-1185">Reference proteome</keyword>
<dbReference type="InterPro" id="IPR000764">
    <property type="entry name" value="Uridine_kinase-like"/>
</dbReference>
<dbReference type="SUPFAM" id="SSF52540">
    <property type="entry name" value="P-loop containing nucleoside triphosphate hydrolases"/>
    <property type="match status" value="1"/>
</dbReference>
<dbReference type="NCBIfam" id="TIGR00235">
    <property type="entry name" value="udk"/>
    <property type="match status" value="1"/>
</dbReference>
<gene>
    <name evidence="10" type="ORF">P171DRAFT_400904</name>
</gene>
<keyword evidence="6 7" id="KW-0067">ATP-binding</keyword>
<dbReference type="InterPro" id="IPR000836">
    <property type="entry name" value="PRTase_dom"/>
</dbReference>
<keyword evidence="4 7" id="KW-0547">Nucleotide-binding</keyword>
<evidence type="ECO:0000313" key="11">
    <source>
        <dbReference type="Proteomes" id="UP000799764"/>
    </source>
</evidence>
<accession>A0A9P4PY96</accession>
<comment type="caution">
    <text evidence="10">The sequence shown here is derived from an EMBL/GenBank/DDBJ whole genome shotgun (WGS) entry which is preliminary data.</text>
</comment>
<evidence type="ECO:0000313" key="10">
    <source>
        <dbReference type="EMBL" id="KAF2451413.1"/>
    </source>
</evidence>
<dbReference type="AlphaFoldDB" id="A0A9P4PY96"/>
<dbReference type="NCBIfam" id="NF004018">
    <property type="entry name" value="PRK05480.1"/>
    <property type="match status" value="1"/>
</dbReference>
<comment type="pathway">
    <text evidence="1 7">Pyrimidine metabolism; UMP biosynthesis via salvage pathway; UMP from uridine: step 1/1.</text>
</comment>
<dbReference type="CDD" id="cd06223">
    <property type="entry name" value="PRTases_typeI"/>
    <property type="match status" value="1"/>
</dbReference>
<comment type="pathway">
    <text evidence="7">Pyrimidine metabolism; CTP biosynthesis via salvage pathway; CTP from cytidine: step 1/3.</text>
</comment>
<protein>
    <recommendedName>
        <fullName evidence="7">Uridine kinase</fullName>
        <ecNumber evidence="7">2.7.1.48</ecNumber>
    </recommendedName>
</protein>
<dbReference type="GO" id="GO:0004849">
    <property type="term" value="F:uridine kinase activity"/>
    <property type="evidence" value="ECO:0007669"/>
    <property type="project" value="UniProtKB-EC"/>
</dbReference>
<proteinExistence type="inferred from homology"/>
<evidence type="ECO:0000256" key="4">
    <source>
        <dbReference type="ARBA" id="ARBA00022741"/>
    </source>
</evidence>
<evidence type="ECO:0000256" key="7">
    <source>
        <dbReference type="RuleBase" id="RU003825"/>
    </source>
</evidence>
<feature type="domain" description="Phosphoribosyltransferase" evidence="9">
    <location>
        <begin position="251"/>
        <end position="434"/>
    </location>
</feature>
<dbReference type="PRINTS" id="PR00988">
    <property type="entry name" value="URIDINKINASE"/>
</dbReference>
<evidence type="ECO:0000256" key="1">
    <source>
        <dbReference type="ARBA" id="ARBA00004690"/>
    </source>
</evidence>
<sequence length="447" mass="50210">MTSTPTSRIHYSPPWGDASIIGVAGSSGSGKTSLALAIVASLNLPWVVIMSMDSFYKPLTPEQSERAFRNDYDFDSPEAIDFDVLVDKLKDIKNGKVAEIPLYSFEKHARLPQTTTIYSPHVLIVEGIFALHDQRVLDMLDLKIFAEADADLCLSRRLQRDVKERGRDIEGCIKQWFGYVKPNFYKYVQPQRDIADIIIPRGIENKVAISMVSSQIKNTLALKSGKHQLELLRLGKIAEDSPLSQNALVIKQTNQVKGIHTLLMDPKTNREDYIFYFDRIVSLLIEQAVDFLPFTPAQIQTPQGHLYMGLHKSKEVSAVVVLRGGSAFETGLRRTIPDCRTGRILIQTNYRTGEPELHYRALPSNIAEHGLVLVLDPQMSSGGAALMAVKVLVDHGVREDRIVFVTYMAGRIGVNRVLRVFPGVRCVVARMGDEREERWIETKYLGC</sequence>
<dbReference type="EMBL" id="MU001492">
    <property type="protein sequence ID" value="KAF2451413.1"/>
    <property type="molecule type" value="Genomic_DNA"/>
</dbReference>
<dbReference type="FunFam" id="3.40.50.300:FF:002070">
    <property type="entry name" value="Uridine kinase"/>
    <property type="match status" value="1"/>
</dbReference>
<evidence type="ECO:0000259" key="9">
    <source>
        <dbReference type="Pfam" id="PF14681"/>
    </source>
</evidence>
<dbReference type="GO" id="GO:0005524">
    <property type="term" value="F:ATP binding"/>
    <property type="evidence" value="ECO:0007669"/>
    <property type="project" value="UniProtKB-KW"/>
</dbReference>
<evidence type="ECO:0000256" key="5">
    <source>
        <dbReference type="ARBA" id="ARBA00022777"/>
    </source>
</evidence>
<dbReference type="OrthoDB" id="738517at2759"/>
<keyword evidence="3 7" id="KW-0808">Transferase</keyword>
<dbReference type="EC" id="2.7.1.48" evidence="7"/>
<dbReference type="GO" id="GO:0008655">
    <property type="term" value="P:pyrimidine-containing compound salvage"/>
    <property type="evidence" value="ECO:0007669"/>
    <property type="project" value="UniProtKB-ARBA"/>
</dbReference>
<comment type="catalytic activity">
    <reaction evidence="7">
        <text>cytidine + ATP = CMP + ADP + H(+)</text>
        <dbReference type="Rhea" id="RHEA:24674"/>
        <dbReference type="ChEBI" id="CHEBI:15378"/>
        <dbReference type="ChEBI" id="CHEBI:17562"/>
        <dbReference type="ChEBI" id="CHEBI:30616"/>
        <dbReference type="ChEBI" id="CHEBI:60377"/>
        <dbReference type="ChEBI" id="CHEBI:456216"/>
        <dbReference type="EC" id="2.7.1.48"/>
    </reaction>
</comment>
<dbReference type="PANTHER" id="PTHR10285">
    <property type="entry name" value="URIDINE KINASE"/>
    <property type="match status" value="1"/>
</dbReference>